<accession>B4G6X5</accession>
<evidence type="ECO:0000313" key="1">
    <source>
        <dbReference type="EMBL" id="EDW28294.1"/>
    </source>
</evidence>
<organism evidence="2">
    <name type="scientific">Drosophila persimilis</name>
    <name type="common">Fruit fly</name>
    <dbReference type="NCBI Taxonomy" id="7234"/>
    <lineage>
        <taxon>Eukaryota</taxon>
        <taxon>Metazoa</taxon>
        <taxon>Ecdysozoa</taxon>
        <taxon>Arthropoda</taxon>
        <taxon>Hexapoda</taxon>
        <taxon>Insecta</taxon>
        <taxon>Pterygota</taxon>
        <taxon>Neoptera</taxon>
        <taxon>Endopterygota</taxon>
        <taxon>Diptera</taxon>
        <taxon>Brachycera</taxon>
        <taxon>Muscomorpha</taxon>
        <taxon>Ephydroidea</taxon>
        <taxon>Drosophilidae</taxon>
        <taxon>Drosophila</taxon>
        <taxon>Sophophora</taxon>
    </lineage>
</organism>
<dbReference type="Proteomes" id="UP000008744">
    <property type="component" value="Unassembled WGS sequence"/>
</dbReference>
<dbReference type="AlphaFoldDB" id="B4G6X5"/>
<keyword evidence="2" id="KW-1185">Reference proteome</keyword>
<evidence type="ECO:0000313" key="2">
    <source>
        <dbReference type="Proteomes" id="UP000008744"/>
    </source>
</evidence>
<reference evidence="1 2" key="1">
    <citation type="journal article" date="2007" name="Nature">
        <title>Evolution of genes and genomes on the Drosophila phylogeny.</title>
        <authorList>
            <consortium name="Drosophila 12 Genomes Consortium"/>
            <person name="Clark A.G."/>
            <person name="Eisen M.B."/>
            <person name="Smith D.R."/>
            <person name="Bergman C.M."/>
            <person name="Oliver B."/>
            <person name="Markow T.A."/>
            <person name="Kaufman T.C."/>
            <person name="Kellis M."/>
            <person name="Gelbart W."/>
            <person name="Iyer V.N."/>
            <person name="Pollard D.A."/>
            <person name="Sackton T.B."/>
            <person name="Larracuente A.M."/>
            <person name="Singh N.D."/>
            <person name="Abad J.P."/>
            <person name="Abt D.N."/>
            <person name="Adryan B."/>
            <person name="Aguade M."/>
            <person name="Akashi H."/>
            <person name="Anderson W.W."/>
            <person name="Aquadro C.F."/>
            <person name="Ardell D.H."/>
            <person name="Arguello R."/>
            <person name="Artieri C.G."/>
            <person name="Barbash D.A."/>
            <person name="Barker D."/>
            <person name="Barsanti P."/>
            <person name="Batterham P."/>
            <person name="Batzoglou S."/>
            <person name="Begun D."/>
            <person name="Bhutkar A."/>
            <person name="Blanco E."/>
            <person name="Bosak S.A."/>
            <person name="Bradley R.K."/>
            <person name="Brand A.D."/>
            <person name="Brent M.R."/>
            <person name="Brooks A.N."/>
            <person name="Brown R.H."/>
            <person name="Butlin R.K."/>
            <person name="Caggese C."/>
            <person name="Calvi B.R."/>
            <person name="Bernardo de Carvalho A."/>
            <person name="Caspi A."/>
            <person name="Castrezana S."/>
            <person name="Celniker S.E."/>
            <person name="Chang J.L."/>
            <person name="Chapple C."/>
            <person name="Chatterji S."/>
            <person name="Chinwalla A."/>
            <person name="Civetta A."/>
            <person name="Clifton S.W."/>
            <person name="Comeron J.M."/>
            <person name="Costello J.C."/>
            <person name="Coyne J.A."/>
            <person name="Daub J."/>
            <person name="David R.G."/>
            <person name="Delcher A.L."/>
            <person name="Delehaunty K."/>
            <person name="Do C.B."/>
            <person name="Ebling H."/>
            <person name="Edwards K."/>
            <person name="Eickbush T."/>
            <person name="Evans J.D."/>
            <person name="Filipski A."/>
            <person name="Findeiss S."/>
            <person name="Freyhult E."/>
            <person name="Fulton L."/>
            <person name="Fulton R."/>
            <person name="Garcia A.C."/>
            <person name="Gardiner A."/>
            <person name="Garfield D.A."/>
            <person name="Garvin B.E."/>
            <person name="Gibson G."/>
            <person name="Gilbert D."/>
            <person name="Gnerre S."/>
            <person name="Godfrey J."/>
            <person name="Good R."/>
            <person name="Gotea V."/>
            <person name="Gravely B."/>
            <person name="Greenberg A.J."/>
            <person name="Griffiths-Jones S."/>
            <person name="Gross S."/>
            <person name="Guigo R."/>
            <person name="Gustafson E.A."/>
            <person name="Haerty W."/>
            <person name="Hahn M.W."/>
            <person name="Halligan D.L."/>
            <person name="Halpern A.L."/>
            <person name="Halter G.M."/>
            <person name="Han M.V."/>
            <person name="Heger A."/>
            <person name="Hillier L."/>
            <person name="Hinrichs A.S."/>
            <person name="Holmes I."/>
            <person name="Hoskins R.A."/>
            <person name="Hubisz M.J."/>
            <person name="Hultmark D."/>
            <person name="Huntley M.A."/>
            <person name="Jaffe D.B."/>
            <person name="Jagadeeshan S."/>
            <person name="Jeck W.R."/>
            <person name="Johnson J."/>
            <person name="Jones C.D."/>
            <person name="Jordan W.C."/>
            <person name="Karpen G.H."/>
            <person name="Kataoka E."/>
            <person name="Keightley P.D."/>
            <person name="Kheradpour P."/>
            <person name="Kirkness E.F."/>
            <person name="Koerich L.B."/>
            <person name="Kristiansen K."/>
            <person name="Kudrna D."/>
            <person name="Kulathinal R.J."/>
            <person name="Kumar S."/>
            <person name="Kwok R."/>
            <person name="Lander E."/>
            <person name="Langley C.H."/>
            <person name="Lapoint R."/>
            <person name="Lazzaro B.P."/>
            <person name="Lee S.J."/>
            <person name="Levesque L."/>
            <person name="Li R."/>
            <person name="Lin C.F."/>
            <person name="Lin M.F."/>
            <person name="Lindblad-Toh K."/>
            <person name="Llopart A."/>
            <person name="Long M."/>
            <person name="Low L."/>
            <person name="Lozovsky E."/>
            <person name="Lu J."/>
            <person name="Luo M."/>
            <person name="Machado C.A."/>
            <person name="Makalowski W."/>
            <person name="Marzo M."/>
            <person name="Matsuda M."/>
            <person name="Matzkin L."/>
            <person name="McAllister B."/>
            <person name="McBride C.S."/>
            <person name="McKernan B."/>
            <person name="McKernan K."/>
            <person name="Mendez-Lago M."/>
            <person name="Minx P."/>
            <person name="Mollenhauer M.U."/>
            <person name="Montooth K."/>
            <person name="Mount S.M."/>
            <person name="Mu X."/>
            <person name="Myers E."/>
            <person name="Negre B."/>
            <person name="Newfeld S."/>
            <person name="Nielsen R."/>
            <person name="Noor M.A."/>
            <person name="O'Grady P."/>
            <person name="Pachter L."/>
            <person name="Papaceit M."/>
            <person name="Parisi M.J."/>
            <person name="Parisi M."/>
            <person name="Parts L."/>
            <person name="Pedersen J.S."/>
            <person name="Pesole G."/>
            <person name="Phillippy A.M."/>
            <person name="Ponting C.P."/>
            <person name="Pop M."/>
            <person name="Porcelli D."/>
            <person name="Powell J.R."/>
            <person name="Prohaska S."/>
            <person name="Pruitt K."/>
            <person name="Puig M."/>
            <person name="Quesneville H."/>
            <person name="Ram K.R."/>
            <person name="Rand D."/>
            <person name="Rasmussen M.D."/>
            <person name="Reed L.K."/>
            <person name="Reenan R."/>
            <person name="Reily A."/>
            <person name="Remington K.A."/>
            <person name="Rieger T.T."/>
            <person name="Ritchie M.G."/>
            <person name="Robin C."/>
            <person name="Rogers Y.H."/>
            <person name="Rohde C."/>
            <person name="Rozas J."/>
            <person name="Rubenfield M.J."/>
            <person name="Ruiz A."/>
            <person name="Russo S."/>
            <person name="Salzberg S.L."/>
            <person name="Sanchez-Gracia A."/>
            <person name="Saranga D.J."/>
            <person name="Sato H."/>
            <person name="Schaeffer S.W."/>
            <person name="Schatz M.C."/>
            <person name="Schlenke T."/>
            <person name="Schwartz R."/>
            <person name="Segarra C."/>
            <person name="Singh R.S."/>
            <person name="Sirot L."/>
            <person name="Sirota M."/>
            <person name="Sisneros N.B."/>
            <person name="Smith C.D."/>
            <person name="Smith T.F."/>
            <person name="Spieth J."/>
            <person name="Stage D.E."/>
            <person name="Stark A."/>
            <person name="Stephan W."/>
            <person name="Strausberg R.L."/>
            <person name="Strempel S."/>
            <person name="Sturgill D."/>
            <person name="Sutton G."/>
            <person name="Sutton G.G."/>
            <person name="Tao W."/>
            <person name="Teichmann S."/>
            <person name="Tobari Y.N."/>
            <person name="Tomimura Y."/>
            <person name="Tsolas J.M."/>
            <person name="Valente V.L."/>
            <person name="Venter E."/>
            <person name="Venter J.C."/>
            <person name="Vicario S."/>
            <person name="Vieira F.G."/>
            <person name="Vilella A.J."/>
            <person name="Villasante A."/>
            <person name="Walenz B."/>
            <person name="Wang J."/>
            <person name="Wasserman M."/>
            <person name="Watts T."/>
            <person name="Wilson D."/>
            <person name="Wilson R.K."/>
            <person name="Wing R.A."/>
            <person name="Wolfner M.F."/>
            <person name="Wong A."/>
            <person name="Wong G.K."/>
            <person name="Wu C.I."/>
            <person name="Wu G."/>
            <person name="Yamamoto D."/>
            <person name="Yang H.P."/>
            <person name="Yang S.P."/>
            <person name="Yorke J.A."/>
            <person name="Yoshida K."/>
            <person name="Zdobnov E."/>
            <person name="Zhang P."/>
            <person name="Zhang Y."/>
            <person name="Zimin A.V."/>
            <person name="Baldwin J."/>
            <person name="Abdouelleil A."/>
            <person name="Abdulkadir J."/>
            <person name="Abebe A."/>
            <person name="Abera B."/>
            <person name="Abreu J."/>
            <person name="Acer S.C."/>
            <person name="Aftuck L."/>
            <person name="Alexander A."/>
            <person name="An P."/>
            <person name="Anderson E."/>
            <person name="Anderson S."/>
            <person name="Arachi H."/>
            <person name="Azer M."/>
            <person name="Bachantsang P."/>
            <person name="Barry A."/>
            <person name="Bayul T."/>
            <person name="Berlin A."/>
            <person name="Bessette D."/>
            <person name="Bloom T."/>
            <person name="Blye J."/>
            <person name="Boguslavskiy L."/>
            <person name="Bonnet C."/>
            <person name="Boukhgalter B."/>
            <person name="Bourzgui I."/>
            <person name="Brown A."/>
            <person name="Cahill P."/>
            <person name="Channer S."/>
            <person name="Cheshatsang Y."/>
            <person name="Chuda L."/>
            <person name="Citroen M."/>
            <person name="Collymore A."/>
            <person name="Cooke P."/>
            <person name="Costello M."/>
            <person name="D'Aco K."/>
            <person name="Daza R."/>
            <person name="De Haan G."/>
            <person name="DeGray S."/>
            <person name="DeMaso C."/>
            <person name="Dhargay N."/>
            <person name="Dooley K."/>
            <person name="Dooley E."/>
            <person name="Doricent M."/>
            <person name="Dorje P."/>
            <person name="Dorjee K."/>
            <person name="Dupes A."/>
            <person name="Elong R."/>
            <person name="Falk J."/>
            <person name="Farina A."/>
            <person name="Faro S."/>
            <person name="Ferguson D."/>
            <person name="Fisher S."/>
            <person name="Foley C.D."/>
            <person name="Franke A."/>
            <person name="Friedrich D."/>
            <person name="Gadbois L."/>
            <person name="Gearin G."/>
            <person name="Gearin C.R."/>
            <person name="Giannoukos G."/>
            <person name="Goode T."/>
            <person name="Graham J."/>
            <person name="Grandbois E."/>
            <person name="Grewal S."/>
            <person name="Gyaltsen K."/>
            <person name="Hafez N."/>
            <person name="Hagos B."/>
            <person name="Hall J."/>
            <person name="Henson C."/>
            <person name="Hollinger A."/>
            <person name="Honan T."/>
            <person name="Huard M.D."/>
            <person name="Hughes L."/>
            <person name="Hurhula B."/>
            <person name="Husby M.E."/>
            <person name="Kamat A."/>
            <person name="Kanga B."/>
            <person name="Kashin S."/>
            <person name="Khazanovich D."/>
            <person name="Kisner P."/>
            <person name="Lance K."/>
            <person name="Lara M."/>
            <person name="Lee W."/>
            <person name="Lennon N."/>
            <person name="Letendre F."/>
            <person name="LeVine R."/>
            <person name="Lipovsky A."/>
            <person name="Liu X."/>
            <person name="Liu J."/>
            <person name="Liu S."/>
            <person name="Lokyitsang T."/>
            <person name="Lokyitsang Y."/>
            <person name="Lubonja R."/>
            <person name="Lui A."/>
            <person name="MacDonald P."/>
            <person name="Magnisalis V."/>
            <person name="Maru K."/>
            <person name="Matthews C."/>
            <person name="McCusker W."/>
            <person name="McDonough S."/>
            <person name="Mehta T."/>
            <person name="Meldrim J."/>
            <person name="Meneus L."/>
            <person name="Mihai O."/>
            <person name="Mihalev A."/>
            <person name="Mihova T."/>
            <person name="Mittelman R."/>
            <person name="Mlenga V."/>
            <person name="Montmayeur A."/>
            <person name="Mulrain L."/>
            <person name="Navidi A."/>
            <person name="Naylor J."/>
            <person name="Negash T."/>
            <person name="Nguyen T."/>
            <person name="Nguyen N."/>
            <person name="Nicol R."/>
            <person name="Norbu C."/>
            <person name="Norbu N."/>
            <person name="Novod N."/>
            <person name="O'Neill B."/>
            <person name="Osman S."/>
            <person name="Markiewicz E."/>
            <person name="Oyono O.L."/>
            <person name="Patti C."/>
            <person name="Phunkhang P."/>
            <person name="Pierre F."/>
            <person name="Priest M."/>
            <person name="Raghuraman S."/>
            <person name="Rege F."/>
            <person name="Reyes R."/>
            <person name="Rise C."/>
            <person name="Rogov P."/>
            <person name="Ross K."/>
            <person name="Ryan E."/>
            <person name="Settipalli S."/>
            <person name="Shea T."/>
            <person name="Sherpa N."/>
            <person name="Shi L."/>
            <person name="Shih D."/>
            <person name="Sparrow T."/>
            <person name="Spaulding J."/>
            <person name="Stalker J."/>
            <person name="Stange-Thomann N."/>
            <person name="Stavropoulos S."/>
            <person name="Stone C."/>
            <person name="Strader C."/>
            <person name="Tesfaye S."/>
            <person name="Thomson T."/>
            <person name="Thoulutsang Y."/>
            <person name="Thoulutsang D."/>
            <person name="Topham K."/>
            <person name="Topping I."/>
            <person name="Tsamla T."/>
            <person name="Vassiliev H."/>
            <person name="Vo A."/>
            <person name="Wangchuk T."/>
            <person name="Wangdi T."/>
            <person name="Weiand M."/>
            <person name="Wilkinson J."/>
            <person name="Wilson A."/>
            <person name="Yadav S."/>
            <person name="Young G."/>
            <person name="Yu Q."/>
            <person name="Zembek L."/>
            <person name="Zhong D."/>
            <person name="Zimmer A."/>
            <person name="Zwirko Z."/>
            <person name="Jaffe D.B."/>
            <person name="Alvarez P."/>
            <person name="Brockman W."/>
            <person name="Butler J."/>
            <person name="Chin C."/>
            <person name="Gnerre S."/>
            <person name="Grabherr M."/>
            <person name="Kleber M."/>
            <person name="Mauceli E."/>
            <person name="MacCallum I."/>
        </authorList>
    </citation>
    <scope>NUCLEOTIDE SEQUENCE [LARGE SCALE GENOMIC DNA]</scope>
    <source>
        <strain evidence="2">MSH-3 / Tucson 14011-0111.49</strain>
    </source>
</reference>
<sequence>MVHCLSGPESCPEGRTASAPIGCLEWTAIIERTLAHVNPKTRRVKYLVNDGGHIDVRKRFSWPSERATWNGMNGRVK</sequence>
<protein>
    <submittedName>
        <fullName evidence="1">GL19126</fullName>
    </submittedName>
</protein>
<dbReference type="OMA" id="CLEWTAI"/>
<dbReference type="EMBL" id="CH479180">
    <property type="protein sequence ID" value="EDW28294.1"/>
    <property type="molecule type" value="Genomic_DNA"/>
</dbReference>
<gene>
    <name evidence="1" type="primary">Dper\GL19126</name>
    <name evidence="1" type="ORF">Dper_GL19126</name>
</gene>
<name>B4G6X5_DROPE</name>
<proteinExistence type="predicted"/>
<dbReference type="HOGENOM" id="CLU_2657107_0_0_1"/>